<evidence type="ECO:0000313" key="13">
    <source>
        <dbReference type="EMBL" id="OCT64692.1"/>
    </source>
</evidence>
<organism evidence="13 14">
    <name type="scientific">Xenopus laevis</name>
    <name type="common">African clawed frog</name>
    <dbReference type="NCBI Taxonomy" id="8355"/>
    <lineage>
        <taxon>Eukaryota</taxon>
        <taxon>Metazoa</taxon>
        <taxon>Chordata</taxon>
        <taxon>Craniata</taxon>
        <taxon>Vertebrata</taxon>
        <taxon>Euteleostomi</taxon>
        <taxon>Amphibia</taxon>
        <taxon>Batrachia</taxon>
        <taxon>Anura</taxon>
        <taxon>Pipoidea</taxon>
        <taxon>Pipidae</taxon>
        <taxon>Xenopodinae</taxon>
        <taxon>Xenopus</taxon>
        <taxon>Xenopus</taxon>
    </lineage>
</organism>
<dbReference type="GO" id="GO:0004984">
    <property type="term" value="F:olfactory receptor activity"/>
    <property type="evidence" value="ECO:0007669"/>
    <property type="project" value="InterPro"/>
</dbReference>
<evidence type="ECO:0000256" key="9">
    <source>
        <dbReference type="ARBA" id="ARBA00023224"/>
    </source>
</evidence>
<evidence type="ECO:0000256" key="1">
    <source>
        <dbReference type="ARBA" id="ARBA00004651"/>
    </source>
</evidence>
<gene>
    <name evidence="13" type="ORF">XELAEV_18045789mg</name>
</gene>
<evidence type="ECO:0000313" key="14">
    <source>
        <dbReference type="Proteomes" id="UP000694892"/>
    </source>
</evidence>
<dbReference type="InterPro" id="IPR050516">
    <property type="entry name" value="Olfactory_GPCR"/>
</dbReference>
<accession>A0A974C1K5</accession>
<evidence type="ECO:0000256" key="8">
    <source>
        <dbReference type="ARBA" id="ARBA00023170"/>
    </source>
</evidence>
<dbReference type="PROSITE" id="PS50262">
    <property type="entry name" value="G_PROTEIN_RECEP_F1_2"/>
    <property type="match status" value="1"/>
</dbReference>
<dbReference type="Gene3D" id="1.20.1070.10">
    <property type="entry name" value="Rhodopsin 7-helix transmembrane proteins"/>
    <property type="match status" value="1"/>
</dbReference>
<dbReference type="GO" id="GO:0004930">
    <property type="term" value="F:G protein-coupled receptor activity"/>
    <property type="evidence" value="ECO:0007669"/>
    <property type="project" value="UniProtKB-KW"/>
</dbReference>
<keyword evidence="8 10" id="KW-0675">Receptor</keyword>
<keyword evidence="4" id="KW-0552">Olfaction</keyword>
<keyword evidence="7 11" id="KW-0472">Membrane</keyword>
<feature type="transmembrane region" description="Helical" evidence="11">
    <location>
        <begin position="24"/>
        <end position="48"/>
    </location>
</feature>
<dbReference type="FunFam" id="1.20.1070.10:FF:000410">
    <property type="entry name" value="Olfactory receptor 1348"/>
    <property type="match status" value="1"/>
</dbReference>
<evidence type="ECO:0000259" key="12">
    <source>
        <dbReference type="PROSITE" id="PS50262"/>
    </source>
</evidence>
<keyword evidence="9 10" id="KW-0807">Transducer</keyword>
<keyword evidence="3 10" id="KW-0812">Transmembrane</keyword>
<dbReference type="GO" id="GO:0005886">
    <property type="term" value="C:plasma membrane"/>
    <property type="evidence" value="ECO:0007669"/>
    <property type="project" value="UniProtKB-SubCell"/>
</dbReference>
<dbReference type="SUPFAM" id="SSF81321">
    <property type="entry name" value="Family A G protein-coupled receptor-like"/>
    <property type="match status" value="1"/>
</dbReference>
<keyword evidence="5 11" id="KW-1133">Transmembrane helix</keyword>
<dbReference type="PANTHER" id="PTHR26452">
    <property type="entry name" value="OLFACTORY RECEPTOR"/>
    <property type="match status" value="1"/>
</dbReference>
<feature type="domain" description="G-protein coupled receptors family 1 profile" evidence="12">
    <location>
        <begin position="39"/>
        <end position="258"/>
    </location>
</feature>
<evidence type="ECO:0000256" key="6">
    <source>
        <dbReference type="ARBA" id="ARBA00023040"/>
    </source>
</evidence>
<keyword evidence="4" id="KW-0716">Sensory transduction</keyword>
<dbReference type="PROSITE" id="PS00237">
    <property type="entry name" value="G_PROTEIN_RECEP_F1_1"/>
    <property type="match status" value="1"/>
</dbReference>
<evidence type="ECO:0000256" key="2">
    <source>
        <dbReference type="ARBA" id="ARBA00022475"/>
    </source>
</evidence>
<feature type="transmembrane region" description="Helical" evidence="11">
    <location>
        <begin position="171"/>
        <end position="190"/>
    </location>
</feature>
<evidence type="ECO:0000256" key="7">
    <source>
        <dbReference type="ARBA" id="ARBA00023136"/>
    </source>
</evidence>
<dbReference type="PRINTS" id="PR00237">
    <property type="entry name" value="GPCRRHODOPSN"/>
</dbReference>
<keyword evidence="2" id="KW-1003">Cell membrane</keyword>
<evidence type="ECO:0000256" key="11">
    <source>
        <dbReference type="SAM" id="Phobius"/>
    </source>
</evidence>
<feature type="transmembrane region" description="Helical" evidence="11">
    <location>
        <begin position="60"/>
        <end position="80"/>
    </location>
</feature>
<dbReference type="Proteomes" id="UP000694892">
    <property type="component" value="Chromosome 9_10L"/>
</dbReference>
<comment type="subcellular location">
    <subcellularLocation>
        <location evidence="1">Cell membrane</location>
        <topology evidence="1">Multi-pass membrane protein</topology>
    </subcellularLocation>
</comment>
<evidence type="ECO:0000256" key="5">
    <source>
        <dbReference type="ARBA" id="ARBA00022989"/>
    </source>
</evidence>
<dbReference type="Pfam" id="PF13853">
    <property type="entry name" value="7tm_4"/>
    <property type="match status" value="2"/>
</dbReference>
<keyword evidence="6 10" id="KW-0297">G-protein coupled receptor</keyword>
<evidence type="ECO:0000256" key="10">
    <source>
        <dbReference type="RuleBase" id="RU000688"/>
    </source>
</evidence>
<reference evidence="14" key="1">
    <citation type="journal article" date="2016" name="Nature">
        <title>Genome evolution in the allotetraploid frog Xenopus laevis.</title>
        <authorList>
            <person name="Session A.M."/>
            <person name="Uno Y."/>
            <person name="Kwon T."/>
            <person name="Chapman J.A."/>
            <person name="Toyoda A."/>
            <person name="Takahashi S."/>
            <person name="Fukui A."/>
            <person name="Hikosaka A."/>
            <person name="Suzuki A."/>
            <person name="Kondo M."/>
            <person name="van Heeringen S.J."/>
            <person name="Quigley I."/>
            <person name="Heinz S."/>
            <person name="Ogino H."/>
            <person name="Ochi H."/>
            <person name="Hellsten U."/>
            <person name="Lyons J.B."/>
            <person name="Simakov O."/>
            <person name="Putnam N."/>
            <person name="Stites J."/>
            <person name="Kuroki Y."/>
            <person name="Tanaka T."/>
            <person name="Michiue T."/>
            <person name="Watanabe M."/>
            <person name="Bogdanovic O."/>
            <person name="Lister R."/>
            <person name="Georgiou G."/>
            <person name="Paranjpe S.S."/>
            <person name="van Kruijsbergen I."/>
            <person name="Shu S."/>
            <person name="Carlson J."/>
            <person name="Kinoshita T."/>
            <person name="Ohta Y."/>
            <person name="Mawaribuchi S."/>
            <person name="Jenkins J."/>
            <person name="Grimwood J."/>
            <person name="Schmutz J."/>
            <person name="Mitros T."/>
            <person name="Mozaffari S.V."/>
            <person name="Suzuki Y."/>
            <person name="Haramoto Y."/>
            <person name="Yamamoto T.S."/>
            <person name="Takagi C."/>
            <person name="Heald R."/>
            <person name="Miller K."/>
            <person name="Haudenschild C."/>
            <person name="Kitzman J."/>
            <person name="Nakayama T."/>
            <person name="Izutsu Y."/>
            <person name="Robert J."/>
            <person name="Fortriede J."/>
            <person name="Burns K."/>
            <person name="Lotay V."/>
            <person name="Karimi K."/>
            <person name="Yasuoka Y."/>
            <person name="Dichmann D.S."/>
            <person name="Flajnik M.F."/>
            <person name="Houston D.W."/>
            <person name="Shendure J."/>
            <person name="DuPasquier L."/>
            <person name="Vize P.D."/>
            <person name="Zorn A.M."/>
            <person name="Ito M."/>
            <person name="Marcotte E.M."/>
            <person name="Wallingford J.B."/>
            <person name="Ito Y."/>
            <person name="Asashima M."/>
            <person name="Ueno N."/>
            <person name="Matsuda Y."/>
            <person name="Veenstra G.J."/>
            <person name="Fujiyama A."/>
            <person name="Harland R.M."/>
            <person name="Taira M."/>
            <person name="Rokhsar D.S."/>
        </authorList>
    </citation>
    <scope>NUCLEOTIDE SEQUENCE [LARGE SCALE GENOMIC DNA]</scope>
    <source>
        <strain evidence="14">J</strain>
    </source>
</reference>
<dbReference type="EMBL" id="CM004482">
    <property type="protein sequence ID" value="OCT64692.1"/>
    <property type="molecule type" value="Genomic_DNA"/>
</dbReference>
<evidence type="ECO:0000256" key="4">
    <source>
        <dbReference type="ARBA" id="ARBA00022725"/>
    </source>
</evidence>
<sequence length="258" mass="29118">MINGTNAEIFILLGFNHLLQIRPILISVFSILYIFTLLGYSLIILLILKDKHLHTPMYFFLANLSILDMLSPSATVPKMILNLASGEGKISFQKCITQRFFIITFVATESPLLSVMAFDRYVAICNRLYYCNIINFKLCSRLISGAWILGSLYSLLHTFLTNSIDFCGSNVINHFSCDLLPLIQLAYSKYCLIKSREGRKKAFLTCASQLMVVSMYYCTIIISYLYSINSSSESKSKTAAVIYTTVTPLLNPIIQLSE</sequence>
<dbReference type="InterPro" id="IPR000725">
    <property type="entry name" value="Olfact_rcpt"/>
</dbReference>
<feature type="transmembrane region" description="Helical" evidence="11">
    <location>
        <begin position="100"/>
        <end position="118"/>
    </location>
</feature>
<dbReference type="AlphaFoldDB" id="A0A974C1K5"/>
<dbReference type="InterPro" id="IPR017452">
    <property type="entry name" value="GPCR_Rhodpsn_7TM"/>
</dbReference>
<comment type="similarity">
    <text evidence="10">Belongs to the G-protein coupled receptor 1 family.</text>
</comment>
<dbReference type="InterPro" id="IPR000276">
    <property type="entry name" value="GPCR_Rhodpsn"/>
</dbReference>
<feature type="transmembrane region" description="Helical" evidence="11">
    <location>
        <begin position="202"/>
        <end position="226"/>
    </location>
</feature>
<protein>
    <recommendedName>
        <fullName evidence="12">G-protein coupled receptors family 1 profile domain-containing protein</fullName>
    </recommendedName>
</protein>
<proteinExistence type="inferred from homology"/>
<name>A0A974C1K5_XENLA</name>
<feature type="transmembrane region" description="Helical" evidence="11">
    <location>
        <begin position="138"/>
        <end position="159"/>
    </location>
</feature>
<evidence type="ECO:0000256" key="3">
    <source>
        <dbReference type="ARBA" id="ARBA00022692"/>
    </source>
</evidence>